<dbReference type="InterPro" id="IPR005494">
    <property type="entry name" value="GSPS_pre-ATP-grasp-like_dom"/>
</dbReference>
<sequence>MMREDYAERRRKLYDPLRAEGVFTWDEMYGAEYALATIHPVSREFRQEIVGATEALGQIFAKTVAVVRRGPEALLEELGIPAAARRAVRLFLPESDPTLIGRFDFAPTPEGLKMLEFNSDTPTGIVEAFYVNGRVCEHFGAEDPNEGCEEHLRLAFRHALDTYRKEGYATERVVFSALDWHEEDAGTTRYLLDRSGLDGRFVPLSDLRVEGERMTALVEGASLPVDVLYRLHALEILAEDRDDDGYPTGAHALELIARRRLAVINPPGALLSQTKAMQALIWALHEAGEFFDPEEHRIIETYMLPTYLENRFRGIPHVTKPIFGREGAGVTLYDASGVAVCRGDDRYGDQPMVFQRRVEMEPVEVETLKGPFRGRLLWGSFLIGGRASAILARVDGPVTGDMSYFLPVCYADSLRCAAPPGRFPDTRQGQSAPATFKPTPTDREGLRT</sequence>
<feature type="domain" description="Glutathionylspermidine synthase pre-ATP-grasp-like" evidence="7">
    <location>
        <begin position="22"/>
        <end position="408"/>
    </location>
</feature>
<feature type="region of interest" description="Disordered" evidence="6">
    <location>
        <begin position="421"/>
        <end position="448"/>
    </location>
</feature>
<proteinExistence type="predicted"/>
<evidence type="ECO:0000259" key="7">
    <source>
        <dbReference type="Pfam" id="PF03738"/>
    </source>
</evidence>
<keyword evidence="3" id="KW-0547">Nucleotide-binding</keyword>
<comment type="caution">
    <text evidence="8">The sequence shown here is derived from an EMBL/GenBank/DDBJ whole genome shotgun (WGS) entry which is preliminary data.</text>
</comment>
<keyword evidence="2" id="KW-0479">Metal-binding</keyword>
<reference evidence="8 9" key="1">
    <citation type="submission" date="2018-03" db="EMBL/GenBank/DDBJ databases">
        <title>Genomic Encyclopedia of Archaeal and Bacterial Type Strains, Phase II (KMG-II): from individual species to whole genera.</title>
        <authorList>
            <person name="Goeker M."/>
        </authorList>
    </citation>
    <scope>NUCLEOTIDE SEQUENCE [LARGE SCALE GENOMIC DNA]</scope>
    <source>
        <strain evidence="8 9">DSM 44946</strain>
    </source>
</reference>
<keyword evidence="1" id="KW-0436">Ligase</keyword>
<dbReference type="Pfam" id="PF03738">
    <property type="entry name" value="GSP_synth"/>
    <property type="match status" value="1"/>
</dbReference>
<evidence type="ECO:0000256" key="1">
    <source>
        <dbReference type="ARBA" id="ARBA00022598"/>
    </source>
</evidence>
<dbReference type="InterPro" id="IPR016185">
    <property type="entry name" value="PreATP-grasp_dom_sf"/>
</dbReference>
<evidence type="ECO:0000256" key="3">
    <source>
        <dbReference type="ARBA" id="ARBA00022741"/>
    </source>
</evidence>
<evidence type="ECO:0000256" key="2">
    <source>
        <dbReference type="ARBA" id="ARBA00022723"/>
    </source>
</evidence>
<evidence type="ECO:0000256" key="5">
    <source>
        <dbReference type="ARBA" id="ARBA00022842"/>
    </source>
</evidence>
<evidence type="ECO:0000256" key="4">
    <source>
        <dbReference type="ARBA" id="ARBA00022840"/>
    </source>
</evidence>
<evidence type="ECO:0000313" key="9">
    <source>
        <dbReference type="Proteomes" id="UP000237797"/>
    </source>
</evidence>
<keyword evidence="9" id="KW-1185">Reference proteome</keyword>
<dbReference type="GO" id="GO:0016874">
    <property type="term" value="F:ligase activity"/>
    <property type="evidence" value="ECO:0007669"/>
    <property type="project" value="UniProtKB-KW"/>
</dbReference>
<dbReference type="EMBL" id="PVNE01000006">
    <property type="protein sequence ID" value="PRX41412.1"/>
    <property type="molecule type" value="Genomic_DNA"/>
</dbReference>
<accession>A0A2T0LGI7</accession>
<evidence type="ECO:0000313" key="8">
    <source>
        <dbReference type="EMBL" id="PRX41412.1"/>
    </source>
</evidence>
<evidence type="ECO:0000256" key="6">
    <source>
        <dbReference type="SAM" id="MobiDB-lite"/>
    </source>
</evidence>
<keyword evidence="5" id="KW-0460">Magnesium</keyword>
<dbReference type="Gene3D" id="3.30.1490.330">
    <property type="match status" value="1"/>
</dbReference>
<dbReference type="GO" id="GO:0005524">
    <property type="term" value="F:ATP binding"/>
    <property type="evidence" value="ECO:0007669"/>
    <property type="project" value="UniProtKB-KW"/>
</dbReference>
<dbReference type="GO" id="GO:0046872">
    <property type="term" value="F:metal ion binding"/>
    <property type="evidence" value="ECO:0007669"/>
    <property type="project" value="UniProtKB-KW"/>
</dbReference>
<dbReference type="Proteomes" id="UP000237797">
    <property type="component" value="Unassembled WGS sequence"/>
</dbReference>
<dbReference type="AlphaFoldDB" id="A0A2T0LGI7"/>
<name>A0A2T0LGI7_9BACL</name>
<gene>
    <name evidence="8" type="ORF">CLV97_10621</name>
</gene>
<protein>
    <submittedName>
        <fullName evidence="8">Glutathionylspermidine synthase</fullName>
    </submittedName>
</protein>
<dbReference type="SUPFAM" id="SSF56059">
    <property type="entry name" value="Glutathione synthetase ATP-binding domain-like"/>
    <property type="match status" value="1"/>
</dbReference>
<dbReference type="SUPFAM" id="SSF52440">
    <property type="entry name" value="PreATP-grasp domain"/>
    <property type="match status" value="1"/>
</dbReference>
<keyword evidence="4" id="KW-0067">ATP-binding</keyword>
<organism evidence="8 9">
    <name type="scientific">Planifilum fimeticola</name>
    <dbReference type="NCBI Taxonomy" id="201975"/>
    <lineage>
        <taxon>Bacteria</taxon>
        <taxon>Bacillati</taxon>
        <taxon>Bacillota</taxon>
        <taxon>Bacilli</taxon>
        <taxon>Bacillales</taxon>
        <taxon>Thermoactinomycetaceae</taxon>
        <taxon>Planifilum</taxon>
    </lineage>
</organism>